<evidence type="ECO:0000313" key="1">
    <source>
        <dbReference type="EMBL" id="BBC53867.1"/>
    </source>
</evidence>
<sequence>MDIEDMDLGELLDLESELVEEADSDDPDVALDAQTRLEDVRDRIEEVF</sequence>
<organism evidence="1 2">
    <name type="scientific">Mycobacterium phage PP</name>
    <dbReference type="NCBI Taxonomy" id="2077134"/>
    <lineage>
        <taxon>Viruses</taxon>
        <taxon>Duplodnaviria</taxon>
        <taxon>Heunggongvirae</taxon>
        <taxon>Uroviricota</taxon>
        <taxon>Caudoviricetes</taxon>
        <taxon>Sagamiharavirus</taxon>
        <taxon>Sagamiharavirus PP</taxon>
    </lineage>
</organism>
<dbReference type="GeneID" id="64871955"/>
<dbReference type="Proteomes" id="UP000250053">
    <property type="component" value="Segment"/>
</dbReference>
<keyword evidence="2" id="KW-1185">Reference proteome</keyword>
<accession>A0A2Z5XVK5</accession>
<dbReference type="RefSeq" id="YP_010062294.1">
    <property type="nucleotide sequence ID" value="NC_054792.1"/>
</dbReference>
<reference evidence="1 2" key="1">
    <citation type="submission" date="2018-01" db="EMBL/GenBank/DDBJ databases">
        <title>Genome sequence of Mycobacterium phage PP.</title>
        <authorList>
            <person name="Uchiyama J."/>
            <person name="Matsuzaki S."/>
        </authorList>
    </citation>
    <scope>NUCLEOTIDE SEQUENCE [LARGE SCALE GENOMIC DNA]</scope>
</reference>
<dbReference type="KEGG" id="vg:64871955"/>
<dbReference type="EMBL" id="AP018486">
    <property type="protein sequence ID" value="BBC53867.1"/>
    <property type="molecule type" value="Genomic_DNA"/>
</dbReference>
<proteinExistence type="predicted"/>
<name>A0A2Z5XVK5_9CAUD</name>
<protein>
    <submittedName>
        <fullName evidence="1">Hypotheical protein</fullName>
    </submittedName>
</protein>
<evidence type="ECO:0000313" key="2">
    <source>
        <dbReference type="Proteomes" id="UP000250053"/>
    </source>
</evidence>